<dbReference type="GO" id="GO:0030313">
    <property type="term" value="C:cell envelope"/>
    <property type="evidence" value="ECO:0007669"/>
    <property type="project" value="UniProtKB-SubCell"/>
</dbReference>
<dbReference type="EMBL" id="FOBB01000007">
    <property type="protein sequence ID" value="SEM94601.1"/>
    <property type="molecule type" value="Genomic_DNA"/>
</dbReference>
<evidence type="ECO:0000313" key="5">
    <source>
        <dbReference type="EMBL" id="SEM94601.1"/>
    </source>
</evidence>
<protein>
    <submittedName>
        <fullName evidence="5">Imelysin</fullName>
    </submittedName>
</protein>
<feature type="chain" id="PRO_5011663036" evidence="3">
    <location>
        <begin position="18"/>
        <end position="359"/>
    </location>
</feature>
<dbReference type="STRING" id="573321.SAMN04488505_107121"/>
<reference evidence="5 6" key="1">
    <citation type="submission" date="2016-10" db="EMBL/GenBank/DDBJ databases">
        <authorList>
            <person name="de Groot N.N."/>
        </authorList>
    </citation>
    <scope>NUCLEOTIDE SEQUENCE [LARGE SCALE GENOMIC DNA]</scope>
    <source>
        <strain evidence="5 6">DSM 21039</strain>
    </source>
</reference>
<dbReference type="RefSeq" id="WP_089918081.1">
    <property type="nucleotide sequence ID" value="NZ_FOBB01000007.1"/>
</dbReference>
<dbReference type="PROSITE" id="PS51257">
    <property type="entry name" value="PROKAR_LIPOPROTEIN"/>
    <property type="match status" value="1"/>
</dbReference>
<dbReference type="Gene3D" id="1.20.1420.20">
    <property type="entry name" value="M75 peptidase, HXXE motif"/>
    <property type="match status" value="1"/>
</dbReference>
<evidence type="ECO:0000256" key="1">
    <source>
        <dbReference type="ARBA" id="ARBA00004196"/>
    </source>
</evidence>
<dbReference type="Proteomes" id="UP000198984">
    <property type="component" value="Unassembled WGS sequence"/>
</dbReference>
<dbReference type="InterPro" id="IPR018976">
    <property type="entry name" value="Imelysin-like"/>
</dbReference>
<dbReference type="OrthoDB" id="9764688at2"/>
<comment type="subcellular location">
    <subcellularLocation>
        <location evidence="1">Cell envelope</location>
    </subcellularLocation>
</comment>
<keyword evidence="6" id="KW-1185">Reference proteome</keyword>
<feature type="signal peptide" evidence="3">
    <location>
        <begin position="1"/>
        <end position="17"/>
    </location>
</feature>
<dbReference type="InterPro" id="IPR038352">
    <property type="entry name" value="Imelysin_sf"/>
</dbReference>
<evidence type="ECO:0000256" key="3">
    <source>
        <dbReference type="SAM" id="SignalP"/>
    </source>
</evidence>
<keyword evidence="2 3" id="KW-0732">Signal</keyword>
<gene>
    <name evidence="5" type="ORF">SAMN04488505_107121</name>
</gene>
<name>A0A1H8CH35_9BACT</name>
<dbReference type="InterPro" id="IPR034982">
    <property type="entry name" value="Imelysin-like_IrpA"/>
</dbReference>
<sequence>MKQLSILLAAGSLTLFACSKDDNNGGNPNEDFNTVKTTVLADFAVKTGLPGYSNLKDKATTLNNAITALNSSATDANLSAAQAAWRDMRSTWEQCEGYLFGPVEDDNYDPNMDTWPVDYVQMDSLLASSNALQLTDIENLSTLSLRGYHPIEYVLWGKDGKRTAASITARQKQYITSLSLDLKNICTALYTSWAPEGGNYASKVQTAGSGSSVFAKKQEAYIAIVDGLIGICDEVGSGKMKEPFDAQDPQIVESPFSGNSAIDFKNNITGAYNVYTCKFLGNEGTGLNKLVAMKNISLDNEIQQKFQAAITSFNSITVPYEQAILTQKVQCQNTMNAINDLKATLEEKLRPFIITNITD</sequence>
<evidence type="ECO:0000313" key="6">
    <source>
        <dbReference type="Proteomes" id="UP000198984"/>
    </source>
</evidence>
<dbReference type="AlphaFoldDB" id="A0A1H8CH35"/>
<organism evidence="5 6">
    <name type="scientific">Chitinophaga rupis</name>
    <dbReference type="NCBI Taxonomy" id="573321"/>
    <lineage>
        <taxon>Bacteria</taxon>
        <taxon>Pseudomonadati</taxon>
        <taxon>Bacteroidota</taxon>
        <taxon>Chitinophagia</taxon>
        <taxon>Chitinophagales</taxon>
        <taxon>Chitinophagaceae</taxon>
        <taxon>Chitinophaga</taxon>
    </lineage>
</organism>
<accession>A0A1H8CH35</accession>
<evidence type="ECO:0000256" key="2">
    <source>
        <dbReference type="ARBA" id="ARBA00022729"/>
    </source>
</evidence>
<proteinExistence type="predicted"/>
<evidence type="ECO:0000259" key="4">
    <source>
        <dbReference type="Pfam" id="PF09375"/>
    </source>
</evidence>
<dbReference type="CDD" id="cd14658">
    <property type="entry name" value="Imelysin-like_IrpA"/>
    <property type="match status" value="1"/>
</dbReference>
<feature type="domain" description="Imelysin-like" evidence="4">
    <location>
        <begin position="49"/>
        <end position="345"/>
    </location>
</feature>
<dbReference type="Pfam" id="PF09375">
    <property type="entry name" value="Peptidase_M75"/>
    <property type="match status" value="1"/>
</dbReference>